<dbReference type="Gene3D" id="3.40.80.10">
    <property type="entry name" value="Peptidoglycan recognition protein-like"/>
    <property type="match status" value="1"/>
</dbReference>
<organism evidence="14 15">
    <name type="scientific">Pseudomonas nitroreducens</name>
    <dbReference type="NCBI Taxonomy" id="46680"/>
    <lineage>
        <taxon>Bacteria</taxon>
        <taxon>Pseudomonadati</taxon>
        <taxon>Pseudomonadota</taxon>
        <taxon>Gammaproteobacteria</taxon>
        <taxon>Pseudomonadales</taxon>
        <taxon>Pseudomonadaceae</taxon>
        <taxon>Pseudomonas</taxon>
    </lineage>
</organism>
<evidence type="ECO:0000256" key="7">
    <source>
        <dbReference type="ARBA" id="ARBA00022723"/>
    </source>
</evidence>
<proteinExistence type="inferred from homology"/>
<evidence type="ECO:0000256" key="2">
    <source>
        <dbReference type="ARBA" id="ARBA00001947"/>
    </source>
</evidence>
<evidence type="ECO:0000256" key="5">
    <source>
        <dbReference type="ARBA" id="ARBA00011901"/>
    </source>
</evidence>
<dbReference type="NCBIfam" id="NF008758">
    <property type="entry name" value="PRK11789.1"/>
    <property type="match status" value="1"/>
</dbReference>
<dbReference type="GO" id="GO:0009254">
    <property type="term" value="P:peptidoglycan turnover"/>
    <property type="evidence" value="ECO:0007669"/>
    <property type="project" value="TreeGrafter"/>
</dbReference>
<dbReference type="InterPro" id="IPR002502">
    <property type="entry name" value="Amidase_domain"/>
</dbReference>
<dbReference type="SMART" id="SM00644">
    <property type="entry name" value="Ami_2"/>
    <property type="match status" value="1"/>
</dbReference>
<evidence type="ECO:0000256" key="11">
    <source>
        <dbReference type="ARBA" id="ARBA00039257"/>
    </source>
</evidence>
<evidence type="ECO:0000259" key="13">
    <source>
        <dbReference type="SMART" id="SM00644"/>
    </source>
</evidence>
<comment type="similarity">
    <text evidence="4">Belongs to the N-acetylmuramoyl-L-alanine amidase 2 family.</text>
</comment>
<evidence type="ECO:0000256" key="12">
    <source>
        <dbReference type="ARBA" id="ARBA00042615"/>
    </source>
</evidence>
<evidence type="ECO:0000313" key="14">
    <source>
        <dbReference type="EMBL" id="MBB4863428.1"/>
    </source>
</evidence>
<dbReference type="GO" id="GO:0046872">
    <property type="term" value="F:metal ion binding"/>
    <property type="evidence" value="ECO:0007669"/>
    <property type="project" value="UniProtKB-KW"/>
</dbReference>
<gene>
    <name evidence="14" type="ORF">HNP46_002275</name>
</gene>
<dbReference type="RefSeq" id="WP_184588812.1">
    <property type="nucleotide sequence ID" value="NZ_JACHLI010000007.1"/>
</dbReference>
<evidence type="ECO:0000256" key="3">
    <source>
        <dbReference type="ARBA" id="ARBA00004496"/>
    </source>
</evidence>
<dbReference type="InterPro" id="IPR036505">
    <property type="entry name" value="Amidase/PGRP_sf"/>
</dbReference>
<comment type="subcellular location">
    <subcellularLocation>
        <location evidence="3">Cytoplasm</location>
    </subcellularLocation>
</comment>
<keyword evidence="8" id="KW-0378">Hydrolase</keyword>
<keyword evidence="7" id="KW-0479">Metal-binding</keyword>
<dbReference type="FunFam" id="3.40.80.10:FF:000002">
    <property type="entry name" value="1,6-anhydro-N-acetylmuramyl-L-alanine amidase"/>
    <property type="match status" value="1"/>
</dbReference>
<dbReference type="Pfam" id="PF01510">
    <property type="entry name" value="Amidase_2"/>
    <property type="match status" value="1"/>
</dbReference>
<dbReference type="PANTHER" id="PTHR30417:SF4">
    <property type="entry name" value="1,6-ANHYDRO-N-ACETYLMURAMYL-L-ALANINE AMIDASE AMPD"/>
    <property type="match status" value="1"/>
</dbReference>
<evidence type="ECO:0000313" key="15">
    <source>
        <dbReference type="Proteomes" id="UP000566995"/>
    </source>
</evidence>
<dbReference type="InterPro" id="IPR051206">
    <property type="entry name" value="NAMLAA_amidase_2"/>
</dbReference>
<evidence type="ECO:0000256" key="8">
    <source>
        <dbReference type="ARBA" id="ARBA00022801"/>
    </source>
</evidence>
<comment type="cofactor">
    <cofactor evidence="2">
        <name>Zn(2+)</name>
        <dbReference type="ChEBI" id="CHEBI:29105"/>
    </cofactor>
</comment>
<evidence type="ECO:0000256" key="6">
    <source>
        <dbReference type="ARBA" id="ARBA00022490"/>
    </source>
</evidence>
<dbReference type="SUPFAM" id="SSF55846">
    <property type="entry name" value="N-acetylmuramoyl-L-alanine amidase-like"/>
    <property type="match status" value="1"/>
</dbReference>
<accession>A0A7W7KJF4</accession>
<evidence type="ECO:0000256" key="10">
    <source>
        <dbReference type="ARBA" id="ARBA00023316"/>
    </source>
</evidence>
<dbReference type="GO" id="GO:0009253">
    <property type="term" value="P:peptidoglycan catabolic process"/>
    <property type="evidence" value="ECO:0007669"/>
    <property type="project" value="InterPro"/>
</dbReference>
<protein>
    <recommendedName>
        <fullName evidence="11">1,6-anhydro-N-acetylmuramyl-L-alanine amidase AmpD</fullName>
        <ecNumber evidence="5">3.5.1.28</ecNumber>
    </recommendedName>
    <alternativeName>
        <fullName evidence="12">N-acetylmuramoyl-L-alanine amidase</fullName>
    </alternativeName>
</protein>
<dbReference type="GO" id="GO:0071555">
    <property type="term" value="P:cell wall organization"/>
    <property type="evidence" value="ECO:0007669"/>
    <property type="project" value="UniProtKB-KW"/>
</dbReference>
<sequence>MQIDPESGWCLDAQRCPSPNFNARPDGEQVSLLVIHNISLPPGQFGTCKVQEFFQNRLDADEHPYFASICSLTVSAHFLIERDGSLFQFVSCNSRAWHAGVSSFDGRENCNDFSIGIELEGTDTEPYSDRQYEVLAELTRQLRKVYPAITPARIQGHCDIAPQRKTDPGESFDWPRFLGDIGAERAAKKEST</sequence>
<feature type="domain" description="N-acetylmuramoyl-L-alanine amidase" evidence="13">
    <location>
        <begin position="18"/>
        <end position="169"/>
    </location>
</feature>
<keyword evidence="10" id="KW-0961">Cell wall biogenesis/degradation</keyword>
<dbReference type="Proteomes" id="UP000566995">
    <property type="component" value="Unassembled WGS sequence"/>
</dbReference>
<dbReference type="PANTHER" id="PTHR30417">
    <property type="entry name" value="N-ACETYLMURAMOYL-L-ALANINE AMIDASE AMID"/>
    <property type="match status" value="1"/>
</dbReference>
<dbReference type="EC" id="3.5.1.28" evidence="5"/>
<keyword evidence="9" id="KW-0862">Zinc</keyword>
<keyword evidence="6" id="KW-0963">Cytoplasm</keyword>
<dbReference type="GO" id="GO:0005737">
    <property type="term" value="C:cytoplasm"/>
    <property type="evidence" value="ECO:0007669"/>
    <property type="project" value="UniProtKB-SubCell"/>
</dbReference>
<evidence type="ECO:0000256" key="4">
    <source>
        <dbReference type="ARBA" id="ARBA00007553"/>
    </source>
</evidence>
<comment type="caution">
    <text evidence="14">The sequence shown here is derived from an EMBL/GenBank/DDBJ whole genome shotgun (WGS) entry which is preliminary data.</text>
</comment>
<dbReference type="CDD" id="cd06583">
    <property type="entry name" value="PGRP"/>
    <property type="match status" value="1"/>
</dbReference>
<name>A0A7W7KJF4_PSENT</name>
<dbReference type="AlphaFoldDB" id="A0A7W7KJF4"/>
<dbReference type="GO" id="GO:0008745">
    <property type="term" value="F:N-acetylmuramoyl-L-alanine amidase activity"/>
    <property type="evidence" value="ECO:0007669"/>
    <property type="project" value="UniProtKB-EC"/>
</dbReference>
<comment type="catalytic activity">
    <reaction evidence="1">
        <text>Hydrolyzes the link between N-acetylmuramoyl residues and L-amino acid residues in certain cell-wall glycopeptides.</text>
        <dbReference type="EC" id="3.5.1.28"/>
    </reaction>
</comment>
<evidence type="ECO:0000256" key="9">
    <source>
        <dbReference type="ARBA" id="ARBA00022833"/>
    </source>
</evidence>
<reference evidence="14 15" key="1">
    <citation type="submission" date="2020-08" db="EMBL/GenBank/DDBJ databases">
        <title>Functional genomics of gut bacteria from endangered species of beetles.</title>
        <authorList>
            <person name="Carlos-Shanley C."/>
        </authorList>
    </citation>
    <scope>NUCLEOTIDE SEQUENCE [LARGE SCALE GENOMIC DNA]</scope>
    <source>
        <strain evidence="14 15">S00179</strain>
    </source>
</reference>
<evidence type="ECO:0000256" key="1">
    <source>
        <dbReference type="ARBA" id="ARBA00001561"/>
    </source>
</evidence>
<dbReference type="EMBL" id="JACHLI010000007">
    <property type="protein sequence ID" value="MBB4863428.1"/>
    <property type="molecule type" value="Genomic_DNA"/>
</dbReference>